<evidence type="ECO:0000256" key="1">
    <source>
        <dbReference type="SAM" id="SignalP"/>
    </source>
</evidence>
<proteinExistence type="predicted"/>
<reference evidence="2 3" key="1">
    <citation type="submission" date="2023-11" db="EMBL/GenBank/DDBJ databases">
        <title>A Novel Polar Bacteriovorax (B. antarcticus) Isolated from the Biocrust in Antarctica.</title>
        <authorList>
            <person name="Mun W."/>
            <person name="Choi S.Y."/>
            <person name="Mitchell R.J."/>
        </authorList>
    </citation>
    <scope>NUCLEOTIDE SEQUENCE [LARGE SCALE GENOMIC DNA]</scope>
    <source>
        <strain evidence="2 3">PP10</strain>
    </source>
</reference>
<evidence type="ECO:0000313" key="2">
    <source>
        <dbReference type="EMBL" id="MEA9355645.1"/>
    </source>
</evidence>
<dbReference type="EMBL" id="JAYGJQ010000001">
    <property type="protein sequence ID" value="MEA9355645.1"/>
    <property type="molecule type" value="Genomic_DNA"/>
</dbReference>
<dbReference type="InterPro" id="IPR010583">
    <property type="entry name" value="MipA"/>
</dbReference>
<gene>
    <name evidence="2" type="ORF">SHI21_05520</name>
</gene>
<protein>
    <submittedName>
        <fullName evidence="2">MipA/OmpV family protein</fullName>
    </submittedName>
</protein>
<organism evidence="2 3">
    <name type="scientific">Bacteriovorax antarcticus</name>
    <dbReference type="NCBI Taxonomy" id="3088717"/>
    <lineage>
        <taxon>Bacteria</taxon>
        <taxon>Pseudomonadati</taxon>
        <taxon>Bdellovibrionota</taxon>
        <taxon>Bacteriovoracia</taxon>
        <taxon>Bacteriovoracales</taxon>
        <taxon>Bacteriovoracaceae</taxon>
        <taxon>Bacteriovorax</taxon>
    </lineage>
</organism>
<evidence type="ECO:0000313" key="3">
    <source>
        <dbReference type="Proteomes" id="UP001302274"/>
    </source>
</evidence>
<comment type="caution">
    <text evidence="2">The sequence shown here is derived from an EMBL/GenBank/DDBJ whole genome shotgun (WGS) entry which is preliminary data.</text>
</comment>
<dbReference type="Proteomes" id="UP001302274">
    <property type="component" value="Unassembled WGS sequence"/>
</dbReference>
<name>A0ABU5VRG7_9BACT</name>
<keyword evidence="3" id="KW-1185">Reference proteome</keyword>
<keyword evidence="1" id="KW-0732">Signal</keyword>
<accession>A0ABU5VRG7</accession>
<feature type="signal peptide" evidence="1">
    <location>
        <begin position="1"/>
        <end position="21"/>
    </location>
</feature>
<dbReference type="Pfam" id="PF06629">
    <property type="entry name" value="MipA"/>
    <property type="match status" value="1"/>
</dbReference>
<feature type="chain" id="PRO_5045412066" evidence="1">
    <location>
        <begin position="22"/>
        <end position="398"/>
    </location>
</feature>
<dbReference type="RefSeq" id="WP_323575263.1">
    <property type="nucleotide sequence ID" value="NZ_JAYGJQ010000001.1"/>
</dbReference>
<sequence length="398" mass="46361">MLKAIPFILFILFLVANPAKAESLTLLAIPLGDGSSFDYTVDLQEQCSFKKVTDITYPSFEQAKKINFLLDKLSFFQKKLNLEIDKKEISPERISLSLKGAQNIYYEFFFKKEEQSPGCSLVRVLHFNNKTYNLDHIKVEYNTILKSPVVDKIIVYSGNGSSEEDLYLYPWQLRGQMSAYELNIGPAVNIHTNIRLNNLDKYQKNNPVVEPIPAFFFRYGPFFINKNGLGSLLYNSGNFSILGMGLLEGEPYRAQGLYDREQGVFIGSIIKYNYVEFTYYNDFLKNKGYSLKLNLAPEFFYRLSWKFAPQLFIQYWNRAYVEYYFGVKPEEVSPTWKFYKGSPTINYGTMFEINHFVKKWTFALSTGVKFYGKEVYHSPTVTRQNEVRFIATVMYKVF</sequence>